<evidence type="ECO:0000313" key="2">
    <source>
        <dbReference type="EMBL" id="MBE8589855.1"/>
    </source>
</evidence>
<protein>
    <submittedName>
        <fullName evidence="2">Uncharacterized protein</fullName>
    </submittedName>
</protein>
<comment type="caution">
    <text evidence="2">The sequence shown here is derived from an EMBL/GenBank/DDBJ whole genome shotgun (WGS) entry which is preliminary data.</text>
</comment>
<dbReference type="Proteomes" id="UP000613075">
    <property type="component" value="Unassembled WGS sequence"/>
</dbReference>
<accession>A0ABR9SLR8</accession>
<evidence type="ECO:0000313" key="3">
    <source>
        <dbReference type="Proteomes" id="UP000613075"/>
    </source>
</evidence>
<reference evidence="2 3" key="1">
    <citation type="submission" date="2020-10" db="EMBL/GenBank/DDBJ databases">
        <title>The draft genomes of Cyclamen pathogen Pseudomonas sp.</title>
        <authorList>
            <person name="Fujikawa T."/>
            <person name="Sawada H."/>
        </authorList>
    </citation>
    <scope>NUCLEOTIDE SEQUENCE [LARGE SCALE GENOMIC DNA]</scope>
    <source>
        <strain evidence="2 3">MAFF 301449</strain>
    </source>
</reference>
<proteinExistence type="predicted"/>
<dbReference type="EMBL" id="JADDUM010000021">
    <property type="protein sequence ID" value="MBE8589855.1"/>
    <property type="molecule type" value="Genomic_DNA"/>
</dbReference>
<evidence type="ECO:0000256" key="1">
    <source>
        <dbReference type="SAM" id="MobiDB-lite"/>
    </source>
</evidence>
<gene>
    <name evidence="2" type="ORF">IQK56_02345</name>
</gene>
<name>A0ABR9SLR8_9PSED</name>
<keyword evidence="3" id="KW-1185">Reference proteome</keyword>
<dbReference type="RefSeq" id="WP_150760423.1">
    <property type="nucleotide sequence ID" value="NZ_JADDUM010000021.1"/>
</dbReference>
<organism evidence="2 3">
    <name type="scientific">Pseudomonas cyclaminis</name>
    <dbReference type="NCBI Taxonomy" id="2781239"/>
    <lineage>
        <taxon>Bacteria</taxon>
        <taxon>Pseudomonadati</taxon>
        <taxon>Pseudomonadota</taxon>
        <taxon>Gammaproteobacteria</taxon>
        <taxon>Pseudomonadales</taxon>
        <taxon>Pseudomonadaceae</taxon>
        <taxon>Pseudomonas</taxon>
    </lineage>
</organism>
<sequence>MVIGLVTGDLNMLASGMVKNPSTNIRKVSEALEILNRENVKTKEDYVRVCSLHLSGEPAIEPSTYTPKPPGDDTPQWIWDEYYNGGRTS</sequence>
<feature type="region of interest" description="Disordered" evidence="1">
    <location>
        <begin position="58"/>
        <end position="79"/>
    </location>
</feature>